<evidence type="ECO:0000256" key="2">
    <source>
        <dbReference type="SAM" id="Phobius"/>
    </source>
</evidence>
<keyword evidence="2" id="KW-0812">Transmembrane</keyword>
<name>A0A518DMQ0_9BACT</name>
<reference evidence="3 4" key="1">
    <citation type="submission" date="2019-02" db="EMBL/GenBank/DDBJ databases">
        <title>Deep-cultivation of Planctomycetes and their phenomic and genomic characterization uncovers novel biology.</title>
        <authorList>
            <person name="Wiegand S."/>
            <person name="Jogler M."/>
            <person name="Boedeker C."/>
            <person name="Pinto D."/>
            <person name="Vollmers J."/>
            <person name="Rivas-Marin E."/>
            <person name="Kohn T."/>
            <person name="Peeters S.H."/>
            <person name="Heuer A."/>
            <person name="Rast P."/>
            <person name="Oberbeckmann S."/>
            <person name="Bunk B."/>
            <person name="Jeske O."/>
            <person name="Meyerdierks A."/>
            <person name="Storesund J.E."/>
            <person name="Kallscheuer N."/>
            <person name="Luecker S."/>
            <person name="Lage O.M."/>
            <person name="Pohl T."/>
            <person name="Merkel B.J."/>
            <person name="Hornburger P."/>
            <person name="Mueller R.-W."/>
            <person name="Bruemmer F."/>
            <person name="Labrenz M."/>
            <person name="Spormann A.M."/>
            <person name="Op den Camp H."/>
            <person name="Overmann J."/>
            <person name="Amann R."/>
            <person name="Jetten M.S.M."/>
            <person name="Mascher T."/>
            <person name="Medema M.H."/>
            <person name="Devos D.P."/>
            <person name="Kaster A.-K."/>
            <person name="Ovreas L."/>
            <person name="Rohde M."/>
            <person name="Galperin M.Y."/>
            <person name="Jogler C."/>
        </authorList>
    </citation>
    <scope>NUCLEOTIDE SEQUENCE [LARGE SCALE GENOMIC DNA]</scope>
    <source>
        <strain evidence="3 4">Pla85_3_4</strain>
    </source>
</reference>
<keyword evidence="4" id="KW-1185">Reference proteome</keyword>
<feature type="region of interest" description="Disordered" evidence="1">
    <location>
        <begin position="129"/>
        <end position="149"/>
    </location>
</feature>
<evidence type="ECO:0000313" key="4">
    <source>
        <dbReference type="Proteomes" id="UP000317648"/>
    </source>
</evidence>
<feature type="transmembrane region" description="Helical" evidence="2">
    <location>
        <begin position="26"/>
        <end position="49"/>
    </location>
</feature>
<dbReference type="EMBL" id="CP036433">
    <property type="protein sequence ID" value="QDU93091.1"/>
    <property type="molecule type" value="Genomic_DNA"/>
</dbReference>
<evidence type="ECO:0000313" key="3">
    <source>
        <dbReference type="EMBL" id="QDU93091.1"/>
    </source>
</evidence>
<keyword evidence="2" id="KW-1133">Transmembrane helix</keyword>
<dbReference type="AlphaFoldDB" id="A0A518DMQ0"/>
<keyword evidence="2" id="KW-0472">Membrane</keyword>
<gene>
    <name evidence="3" type="ORF">Pla8534_08700</name>
</gene>
<proteinExistence type="predicted"/>
<dbReference type="Proteomes" id="UP000317648">
    <property type="component" value="Chromosome"/>
</dbReference>
<dbReference type="RefSeq" id="WP_145049594.1">
    <property type="nucleotide sequence ID" value="NZ_CP036433.1"/>
</dbReference>
<protein>
    <submittedName>
        <fullName evidence="3">Uncharacterized protein</fullName>
    </submittedName>
</protein>
<sequence>MATSASSSNSPRRWASQTGVSNYDRVAGLLLALLALLGLTVTLLFLVWLTTILQFKTKAVPVEYIPELGGRGAAAAGVARDLEEPGMEELADVQEPQISDTLEAVTDAASSVSGAIEAVEGNAALMGSGSGLGDSRAEGPGGEGDSDGVPEAERWQIKWSTNSRQAYAQQLDFFKIHLGLIGGGQARIDYASDLSSAKPKTYSVANGSQEKRLYFNYAGGPMRDLDLSLLEAAGLKTKGREPLQFFPPETTARLLQIELAKAGRPLEEIRKTVFGVRGSAGSYEFYVIEQTLGRPRG</sequence>
<dbReference type="OrthoDB" id="264874at2"/>
<dbReference type="KEGG" id="lcre:Pla8534_08700"/>
<evidence type="ECO:0000256" key="1">
    <source>
        <dbReference type="SAM" id="MobiDB-lite"/>
    </source>
</evidence>
<accession>A0A518DMQ0</accession>
<organism evidence="3 4">
    <name type="scientific">Lignipirellula cremea</name>
    <dbReference type="NCBI Taxonomy" id="2528010"/>
    <lineage>
        <taxon>Bacteria</taxon>
        <taxon>Pseudomonadati</taxon>
        <taxon>Planctomycetota</taxon>
        <taxon>Planctomycetia</taxon>
        <taxon>Pirellulales</taxon>
        <taxon>Pirellulaceae</taxon>
        <taxon>Lignipirellula</taxon>
    </lineage>
</organism>